<name>A0A1H7C9B9_9FIRM</name>
<dbReference type="SUPFAM" id="SSF52283">
    <property type="entry name" value="Formate/glycerate dehydrogenase catalytic domain-like"/>
    <property type="match status" value="1"/>
</dbReference>
<dbReference type="InterPro" id="IPR036291">
    <property type="entry name" value="NAD(P)-bd_dom_sf"/>
</dbReference>
<dbReference type="GO" id="GO:0047545">
    <property type="term" value="F:(S)-2-hydroxyglutarate dehydrogenase activity"/>
    <property type="evidence" value="ECO:0007669"/>
    <property type="project" value="UniProtKB-ARBA"/>
</dbReference>
<evidence type="ECO:0000313" key="5">
    <source>
        <dbReference type="EMBL" id="SEJ83652.1"/>
    </source>
</evidence>
<comment type="similarity">
    <text evidence="1">Belongs to the D-isomer specific 2-hydroxyacid dehydrogenase family.</text>
</comment>
<dbReference type="AlphaFoldDB" id="A0A1H7C9B9"/>
<evidence type="ECO:0000256" key="3">
    <source>
        <dbReference type="ARBA" id="ARBA00023027"/>
    </source>
</evidence>
<keyword evidence="3" id="KW-0520">NAD</keyword>
<dbReference type="GO" id="GO:0006564">
    <property type="term" value="P:L-serine biosynthetic process"/>
    <property type="evidence" value="ECO:0007669"/>
    <property type="project" value="UniProtKB-ARBA"/>
</dbReference>
<dbReference type="GO" id="GO:0004617">
    <property type="term" value="F:phosphoglycerate dehydrogenase activity"/>
    <property type="evidence" value="ECO:0007669"/>
    <property type="project" value="UniProtKB-ARBA"/>
</dbReference>
<feature type="domain" description="D-isomer specific 2-hydroxyacid dehydrogenase NAD-binding" evidence="4">
    <location>
        <begin position="135"/>
        <end position="315"/>
    </location>
</feature>
<sequence length="347" mass="38778">MIKIIVVGDALVSSENMEKAAYMLHLNDEIEVEKFEWFSELSKDEFQKKILLIERSGSEKVPIPDGILELLPDADYLLVHLAPVSQTMIRAGTNLKMIGVSRGGLENINIQEAAKHNIPVIHVIRNAVPVAEFTLGLILAETRNIAKSHYSIKTGGWEKEFSNAFYKTTLSNLTVGLVGLGNIGKLLVEYLQALKIEVQAYDPFVSEEELMRENITVKKVSLQEIFENSDIVSLHTRLTEETTGMINKDLLFLMKKNAYLINTARAKLVNKVDLLEVLQNKKIAGAALDVFWTEPIPVNDPFLKLDNVTLTAHIAGDTVDAIARSPYLLKNVMNDYFAAGFSKMIIH</sequence>
<accession>A0A1H7C9B9</accession>
<dbReference type="Proteomes" id="UP000199662">
    <property type="component" value="Unassembled WGS sequence"/>
</dbReference>
<reference evidence="5 6" key="1">
    <citation type="submission" date="2016-10" db="EMBL/GenBank/DDBJ databases">
        <authorList>
            <person name="de Groot N.N."/>
        </authorList>
    </citation>
    <scope>NUCLEOTIDE SEQUENCE [LARGE SCALE GENOMIC DNA]</scope>
    <source>
        <strain evidence="5 6">DSM 2179</strain>
    </source>
</reference>
<dbReference type="FunFam" id="3.40.50.720:FF:000041">
    <property type="entry name" value="D-3-phosphoglycerate dehydrogenase"/>
    <property type="match status" value="1"/>
</dbReference>
<keyword evidence="6" id="KW-1185">Reference proteome</keyword>
<dbReference type="PANTHER" id="PTHR42789:SF1">
    <property type="entry name" value="D-ISOMER SPECIFIC 2-HYDROXYACID DEHYDROGENASE FAMILY PROTEIN (AFU_ORTHOLOGUE AFUA_6G10090)"/>
    <property type="match status" value="1"/>
</dbReference>
<gene>
    <name evidence="5" type="ORF">SAMN05660742_1195</name>
</gene>
<keyword evidence="2" id="KW-0560">Oxidoreductase</keyword>
<dbReference type="STRING" id="84035.SAMN05660742_1195"/>
<dbReference type="GO" id="GO:0051287">
    <property type="term" value="F:NAD binding"/>
    <property type="evidence" value="ECO:0007669"/>
    <property type="project" value="InterPro"/>
</dbReference>
<dbReference type="Pfam" id="PF02826">
    <property type="entry name" value="2-Hacid_dh_C"/>
    <property type="match status" value="1"/>
</dbReference>
<proteinExistence type="inferred from homology"/>
<evidence type="ECO:0000256" key="2">
    <source>
        <dbReference type="ARBA" id="ARBA00023002"/>
    </source>
</evidence>
<dbReference type="InterPro" id="IPR050857">
    <property type="entry name" value="D-2-hydroxyacid_DH"/>
</dbReference>
<dbReference type="CDD" id="cd12171">
    <property type="entry name" value="2-Hacid_dh_10"/>
    <property type="match status" value="1"/>
</dbReference>
<dbReference type="InterPro" id="IPR006140">
    <property type="entry name" value="D-isomer_DH_NAD-bd"/>
</dbReference>
<dbReference type="Gene3D" id="3.40.50.720">
    <property type="entry name" value="NAD(P)-binding Rossmann-like Domain"/>
    <property type="match status" value="2"/>
</dbReference>
<dbReference type="SUPFAM" id="SSF51735">
    <property type="entry name" value="NAD(P)-binding Rossmann-fold domains"/>
    <property type="match status" value="1"/>
</dbReference>
<evidence type="ECO:0000256" key="1">
    <source>
        <dbReference type="ARBA" id="ARBA00005854"/>
    </source>
</evidence>
<protein>
    <submittedName>
        <fullName evidence="5">D-3-phosphoglycerate dehydrogenase</fullName>
    </submittedName>
</protein>
<organism evidence="5 6">
    <name type="scientific">Propionispira arboris</name>
    <dbReference type="NCBI Taxonomy" id="84035"/>
    <lineage>
        <taxon>Bacteria</taxon>
        <taxon>Bacillati</taxon>
        <taxon>Bacillota</taxon>
        <taxon>Negativicutes</taxon>
        <taxon>Selenomonadales</taxon>
        <taxon>Selenomonadaceae</taxon>
        <taxon>Propionispira</taxon>
    </lineage>
</organism>
<dbReference type="EMBL" id="FNZK01000019">
    <property type="protein sequence ID" value="SEJ83652.1"/>
    <property type="molecule type" value="Genomic_DNA"/>
</dbReference>
<evidence type="ECO:0000259" key="4">
    <source>
        <dbReference type="Pfam" id="PF02826"/>
    </source>
</evidence>
<evidence type="ECO:0000313" key="6">
    <source>
        <dbReference type="Proteomes" id="UP000199662"/>
    </source>
</evidence>
<dbReference type="PANTHER" id="PTHR42789">
    <property type="entry name" value="D-ISOMER SPECIFIC 2-HYDROXYACID DEHYDROGENASE FAMILY PROTEIN (AFU_ORTHOLOGUE AFUA_6G10090)"/>
    <property type="match status" value="1"/>
</dbReference>
<dbReference type="RefSeq" id="WP_091834069.1">
    <property type="nucleotide sequence ID" value="NZ_FNZK01000019.1"/>
</dbReference>